<keyword evidence="1" id="KW-1133">Transmembrane helix</keyword>
<evidence type="ECO:0000313" key="3">
    <source>
        <dbReference type="EMBL" id="RXR35169.1"/>
    </source>
</evidence>
<comment type="caution">
    <text evidence="3">The sequence shown here is derived from an EMBL/GenBank/DDBJ whole genome shotgun (WGS) entry which is preliminary data.</text>
</comment>
<name>A0A4Q1KZZ9_9CELL</name>
<dbReference type="EMBL" id="SDJQ01000008">
    <property type="protein sequence ID" value="RXR35169.1"/>
    <property type="molecule type" value="Genomic_DNA"/>
</dbReference>
<evidence type="ECO:0000313" key="5">
    <source>
        <dbReference type="Proteomes" id="UP000290517"/>
    </source>
</evidence>
<evidence type="ECO:0000313" key="4">
    <source>
        <dbReference type="Proteomes" id="UP000289805"/>
    </source>
</evidence>
<proteinExistence type="predicted"/>
<keyword evidence="1" id="KW-0812">Transmembrane</keyword>
<dbReference type="EMBL" id="SDJR01000007">
    <property type="protein sequence ID" value="RXR25023.1"/>
    <property type="molecule type" value="Genomic_DNA"/>
</dbReference>
<dbReference type="AlphaFoldDB" id="A0A4Q1KZZ9"/>
<evidence type="ECO:0000313" key="2">
    <source>
        <dbReference type="EMBL" id="RXR25023.1"/>
    </source>
</evidence>
<dbReference type="Proteomes" id="UP000289805">
    <property type="component" value="Unassembled WGS sequence"/>
</dbReference>
<organism evidence="3 4">
    <name type="scientific">Oerskovia turbata</name>
    <dbReference type="NCBI Taxonomy" id="1713"/>
    <lineage>
        <taxon>Bacteria</taxon>
        <taxon>Bacillati</taxon>
        <taxon>Actinomycetota</taxon>
        <taxon>Actinomycetes</taxon>
        <taxon>Micrococcales</taxon>
        <taxon>Cellulomonadaceae</taxon>
        <taxon>Oerskovia</taxon>
    </lineage>
</organism>
<evidence type="ECO:0000256" key="1">
    <source>
        <dbReference type="SAM" id="Phobius"/>
    </source>
</evidence>
<dbReference type="Proteomes" id="UP000290517">
    <property type="component" value="Unassembled WGS sequence"/>
</dbReference>
<sequence>MSTTDHGPSNHGDDLGRALRDLVDDASLPGLDAHLDVVRGRTRRRRAAKKVALGATTLCVAGVLGVAAVSLPQDARPEPVAPADTPSPTPAPLPTFPAGIDAAALTCRQPAPVPTGDDLPALLSTDVPDLTVRTSSTVTAPVTVAFGDDARLRYDDTAAGAYVIAQGGVIVSTSLPVAQTTGEATPAPGSATTWEIGVAAVAACDPAGTQPTPLPAGAYEVFALHRLPLTGYSVLQPDGTWGDETTGKLFDGWLVADPVPLTITSEPDPVVVRDVLSTDTSPVFEALREAAAAGAPAAVDLFVGEVPHPLTEGPDGTLTVRVARNDDVGERSRTTSDDGWELVVHGGRKFIDHPEDAQSFARLVGTYSVTLDDSGGTPTLVLQVVDGPTPTEPPASTDEAVCAAHFDSLNGVEGASSATVSAWEEDVLALYDATEPAATSSVYPEIRSRWIDSPRVWWAAVTTADVMRTTGFGGDALVGACSVFWDH</sequence>
<protein>
    <submittedName>
        <fullName evidence="3">Uncharacterized protein</fullName>
    </submittedName>
</protein>
<feature type="transmembrane region" description="Helical" evidence="1">
    <location>
        <begin position="51"/>
        <end position="71"/>
    </location>
</feature>
<gene>
    <name evidence="2" type="ORF">EQW73_12095</name>
    <name evidence="3" type="ORF">EQW78_06065</name>
</gene>
<dbReference type="STRING" id="1713.GCA_000718325_02265"/>
<keyword evidence="5" id="KW-1185">Reference proteome</keyword>
<reference evidence="4 5" key="1">
    <citation type="submission" date="2019-01" db="EMBL/GenBank/DDBJ databases">
        <title>Oerskovia turbata Genome sequencing and assembly.</title>
        <authorList>
            <person name="Dou T."/>
        </authorList>
    </citation>
    <scope>NUCLEOTIDE SEQUENCE [LARGE SCALE GENOMIC DNA]</scope>
    <source>
        <strain evidence="3 4">JCM12123</strain>
        <strain evidence="2 5">JCM3160</strain>
    </source>
</reference>
<keyword evidence="1" id="KW-0472">Membrane</keyword>
<dbReference type="OrthoDB" id="5144468at2"/>
<dbReference type="RefSeq" id="WP_030151772.1">
    <property type="nucleotide sequence ID" value="NZ_JOFV01000009.1"/>
</dbReference>
<accession>A0A4Q1KZZ9</accession>